<proteinExistence type="predicted"/>
<comment type="caution">
    <text evidence="1">The sequence shown here is derived from an EMBL/GenBank/DDBJ whole genome shotgun (WGS) entry which is preliminary data.</text>
</comment>
<sequence>MWHPLRWWSTAADSSPPKSASFARKGLNCQYIESSSRSRQTSRPRPLPIKRRQRNSDALTFSDVLLSGSIPLGPAASGASIHAEVSRLIRFTGRCLDDVSANYFQSIYRYLPFISRVRFQSDLVTGALTDLSAIDVRGFSRAAQAAWLVDQVLTSYDIANFDARLSRLVALDESIQAFLSSSMQQCQGEGGVFCEANVVTPIHHMLNGDRLHHNLHWHILDTEAEGENADLLTERMKHSRVALRGKQSTFRTTSEFLSTLGLRRKLIALVYDSNGDRSLLELALLLGYFNDRH</sequence>
<dbReference type="EMBL" id="VFLP01000044">
    <property type="protein sequence ID" value="TRX91524.1"/>
    <property type="molecule type" value="Genomic_DNA"/>
</dbReference>
<name>A0A553HUB1_9PEZI</name>
<gene>
    <name evidence="1" type="ORF">FHL15_007529</name>
</gene>
<dbReference type="OrthoDB" id="3862662at2759"/>
<evidence type="ECO:0000313" key="2">
    <source>
        <dbReference type="Proteomes" id="UP000319160"/>
    </source>
</evidence>
<accession>A0A553HUB1</accession>
<protein>
    <submittedName>
        <fullName evidence="1">Uncharacterized protein</fullName>
    </submittedName>
</protein>
<organism evidence="1 2">
    <name type="scientific">Xylaria flabelliformis</name>
    <dbReference type="NCBI Taxonomy" id="2512241"/>
    <lineage>
        <taxon>Eukaryota</taxon>
        <taxon>Fungi</taxon>
        <taxon>Dikarya</taxon>
        <taxon>Ascomycota</taxon>
        <taxon>Pezizomycotina</taxon>
        <taxon>Sordariomycetes</taxon>
        <taxon>Xylariomycetidae</taxon>
        <taxon>Xylariales</taxon>
        <taxon>Xylariaceae</taxon>
        <taxon>Xylaria</taxon>
    </lineage>
</organism>
<dbReference type="AlphaFoldDB" id="A0A553HUB1"/>
<evidence type="ECO:0000313" key="1">
    <source>
        <dbReference type="EMBL" id="TRX91524.1"/>
    </source>
</evidence>
<dbReference type="Proteomes" id="UP000319160">
    <property type="component" value="Unassembled WGS sequence"/>
</dbReference>
<reference evidence="2" key="1">
    <citation type="submission" date="2019-06" db="EMBL/GenBank/DDBJ databases">
        <title>Draft genome sequence of the griseofulvin-producing fungus Xylaria cubensis strain G536.</title>
        <authorList>
            <person name="Mead M.E."/>
            <person name="Raja H.A."/>
            <person name="Steenwyk J.L."/>
            <person name="Knowles S.L."/>
            <person name="Oberlies N.H."/>
            <person name="Rokas A."/>
        </authorList>
    </citation>
    <scope>NUCLEOTIDE SEQUENCE [LARGE SCALE GENOMIC DNA]</scope>
    <source>
        <strain evidence="2">G536</strain>
    </source>
</reference>
<keyword evidence="2" id="KW-1185">Reference proteome</keyword>